<keyword evidence="6 8" id="KW-0460">Magnesium</keyword>
<dbReference type="GO" id="GO:0000287">
    <property type="term" value="F:magnesium ion binding"/>
    <property type="evidence" value="ECO:0007669"/>
    <property type="project" value="UniProtKB-UniRule"/>
</dbReference>
<dbReference type="HAMAP" id="MF_00265">
    <property type="entry name" value="VapC_Nob1"/>
    <property type="match status" value="1"/>
</dbReference>
<keyword evidence="4 8" id="KW-0479">Metal-binding</keyword>
<dbReference type="SUPFAM" id="SSF88723">
    <property type="entry name" value="PIN domain-like"/>
    <property type="match status" value="1"/>
</dbReference>
<evidence type="ECO:0000256" key="8">
    <source>
        <dbReference type="HAMAP-Rule" id="MF_00265"/>
    </source>
</evidence>
<comment type="similarity">
    <text evidence="7 8">Belongs to the PINc/VapC protein family.</text>
</comment>
<dbReference type="AlphaFoldDB" id="A0A1F8DZS0"/>
<dbReference type="PANTHER" id="PTHR33653">
    <property type="entry name" value="RIBONUCLEASE VAPC2"/>
    <property type="match status" value="1"/>
</dbReference>
<keyword evidence="8" id="KW-0800">Toxin</keyword>
<keyword evidence="2 8" id="KW-1277">Toxin-antitoxin system</keyword>
<dbReference type="PANTHER" id="PTHR33653:SF1">
    <property type="entry name" value="RIBONUCLEASE VAPC2"/>
    <property type="match status" value="1"/>
</dbReference>
<reference evidence="10 11" key="1">
    <citation type="journal article" date="2016" name="Nat. Commun.">
        <title>Thousands of microbial genomes shed light on interconnected biogeochemical processes in an aquifer system.</title>
        <authorList>
            <person name="Anantharaman K."/>
            <person name="Brown C.T."/>
            <person name="Hug L.A."/>
            <person name="Sharon I."/>
            <person name="Castelle C.J."/>
            <person name="Probst A.J."/>
            <person name="Thomas B.C."/>
            <person name="Singh A."/>
            <person name="Wilkins M.J."/>
            <person name="Karaoz U."/>
            <person name="Brodie E.L."/>
            <person name="Williams K.H."/>
            <person name="Hubbard S.S."/>
            <person name="Banfield J.F."/>
        </authorList>
    </citation>
    <scope>NUCLEOTIDE SEQUENCE [LARGE SCALE GENOMIC DNA]</scope>
</reference>
<evidence type="ECO:0000256" key="5">
    <source>
        <dbReference type="ARBA" id="ARBA00022801"/>
    </source>
</evidence>
<dbReference type="Pfam" id="PF01850">
    <property type="entry name" value="PIN"/>
    <property type="match status" value="1"/>
</dbReference>
<keyword evidence="5 8" id="KW-0378">Hydrolase</keyword>
<comment type="caution">
    <text evidence="10">The sequence shown here is derived from an EMBL/GenBank/DDBJ whole genome shotgun (WGS) entry which is preliminary data.</text>
</comment>
<evidence type="ECO:0000256" key="2">
    <source>
        <dbReference type="ARBA" id="ARBA00022649"/>
    </source>
</evidence>
<sequence length="123" mass="14003">MYTLDTNAIIYYFKGDEDSVRILNEIFSENLPLYVSALTETELFSFSHLTPRDAERIEGLIRTVAVIPVDSRIARIAGLLRRKYRLAIADSVIAATALFTGTTLLTRNIRDFKRIPNLLLQKI</sequence>
<evidence type="ECO:0000256" key="6">
    <source>
        <dbReference type="ARBA" id="ARBA00022842"/>
    </source>
</evidence>
<gene>
    <name evidence="8" type="primary">vapC</name>
    <name evidence="10" type="ORF">A2935_03240</name>
</gene>
<dbReference type="EC" id="3.1.-.-" evidence="8"/>
<dbReference type="InterPro" id="IPR050556">
    <property type="entry name" value="Type_II_TA_system_RNase"/>
</dbReference>
<evidence type="ECO:0000256" key="4">
    <source>
        <dbReference type="ARBA" id="ARBA00022723"/>
    </source>
</evidence>
<evidence type="ECO:0000256" key="7">
    <source>
        <dbReference type="ARBA" id="ARBA00038093"/>
    </source>
</evidence>
<dbReference type="GO" id="GO:0016787">
    <property type="term" value="F:hydrolase activity"/>
    <property type="evidence" value="ECO:0007669"/>
    <property type="project" value="UniProtKB-KW"/>
</dbReference>
<name>A0A1F8DZS0_9BACT</name>
<dbReference type="Proteomes" id="UP000177011">
    <property type="component" value="Unassembled WGS sequence"/>
</dbReference>
<evidence type="ECO:0000256" key="1">
    <source>
        <dbReference type="ARBA" id="ARBA00001946"/>
    </source>
</evidence>
<evidence type="ECO:0000313" key="11">
    <source>
        <dbReference type="Proteomes" id="UP000177011"/>
    </source>
</evidence>
<evidence type="ECO:0000259" key="9">
    <source>
        <dbReference type="Pfam" id="PF01850"/>
    </source>
</evidence>
<evidence type="ECO:0000256" key="3">
    <source>
        <dbReference type="ARBA" id="ARBA00022722"/>
    </source>
</evidence>
<dbReference type="InterPro" id="IPR029060">
    <property type="entry name" value="PIN-like_dom_sf"/>
</dbReference>
<keyword evidence="3 8" id="KW-0540">Nuclease</keyword>
<dbReference type="InterPro" id="IPR022907">
    <property type="entry name" value="VapC_family"/>
</dbReference>
<organism evidence="10 11">
    <name type="scientific">Candidatus Wolfebacteria bacterium RIFCSPLOWO2_01_FULL_47_17b</name>
    <dbReference type="NCBI Taxonomy" id="1802558"/>
    <lineage>
        <taxon>Bacteria</taxon>
        <taxon>Candidatus Wolfeibacteriota</taxon>
    </lineage>
</organism>
<comment type="cofactor">
    <cofactor evidence="1 8">
        <name>Mg(2+)</name>
        <dbReference type="ChEBI" id="CHEBI:18420"/>
    </cofactor>
</comment>
<dbReference type="InterPro" id="IPR002716">
    <property type="entry name" value="PIN_dom"/>
</dbReference>
<dbReference type="EMBL" id="MGIS01000009">
    <property type="protein sequence ID" value="OGM93609.1"/>
    <property type="molecule type" value="Genomic_DNA"/>
</dbReference>
<feature type="binding site" evidence="8">
    <location>
        <position position="5"/>
    </location>
    <ligand>
        <name>Mg(2+)</name>
        <dbReference type="ChEBI" id="CHEBI:18420"/>
    </ligand>
</feature>
<dbReference type="GO" id="GO:0004540">
    <property type="term" value="F:RNA nuclease activity"/>
    <property type="evidence" value="ECO:0007669"/>
    <property type="project" value="InterPro"/>
</dbReference>
<feature type="binding site" evidence="8">
    <location>
        <position position="90"/>
    </location>
    <ligand>
        <name>Mg(2+)</name>
        <dbReference type="ChEBI" id="CHEBI:18420"/>
    </ligand>
</feature>
<accession>A0A1F8DZS0</accession>
<dbReference type="Gene3D" id="3.40.50.1010">
    <property type="entry name" value="5'-nuclease"/>
    <property type="match status" value="1"/>
</dbReference>
<comment type="function">
    <text evidence="8">Toxic component of a toxin-antitoxin (TA) system. An RNase.</text>
</comment>
<evidence type="ECO:0000313" key="10">
    <source>
        <dbReference type="EMBL" id="OGM93609.1"/>
    </source>
</evidence>
<feature type="domain" description="PIN" evidence="9">
    <location>
        <begin position="3"/>
        <end position="116"/>
    </location>
</feature>
<dbReference type="GO" id="GO:0090729">
    <property type="term" value="F:toxin activity"/>
    <property type="evidence" value="ECO:0007669"/>
    <property type="project" value="UniProtKB-KW"/>
</dbReference>
<proteinExistence type="inferred from homology"/>
<protein>
    <recommendedName>
        <fullName evidence="8">Ribonuclease VapC</fullName>
        <shortName evidence="8">RNase VapC</shortName>
        <ecNumber evidence="8">3.1.-.-</ecNumber>
    </recommendedName>
    <alternativeName>
        <fullName evidence="8">Toxin VapC</fullName>
    </alternativeName>
</protein>
<dbReference type="CDD" id="cd18738">
    <property type="entry name" value="PIN_VapC4-5_FitB-like"/>
    <property type="match status" value="1"/>
</dbReference>